<keyword evidence="1" id="KW-0472">Membrane</keyword>
<accession>A0A8I1G7C5</accession>
<comment type="caution">
    <text evidence="3">The sequence shown here is derived from an EMBL/GenBank/DDBJ whole genome shotgun (WGS) entry which is preliminary data.</text>
</comment>
<gene>
    <name evidence="3" type="ORF">JDN41_00080</name>
</gene>
<protein>
    <recommendedName>
        <fullName evidence="2">HNH endonuclease 5 domain-containing protein</fullName>
    </recommendedName>
</protein>
<evidence type="ECO:0000256" key="1">
    <source>
        <dbReference type="SAM" id="Phobius"/>
    </source>
</evidence>
<dbReference type="RefSeq" id="WP_081796643.1">
    <property type="nucleotide sequence ID" value="NZ_JAEMUK010000001.1"/>
</dbReference>
<dbReference type="InterPro" id="IPR029471">
    <property type="entry name" value="HNH_5"/>
</dbReference>
<feature type="domain" description="HNH endonuclease 5" evidence="2">
    <location>
        <begin position="12"/>
        <end position="64"/>
    </location>
</feature>
<dbReference type="Pfam" id="PF14279">
    <property type="entry name" value="HNH_5"/>
    <property type="match status" value="1"/>
</dbReference>
<evidence type="ECO:0000313" key="4">
    <source>
        <dbReference type="Proteomes" id="UP000623250"/>
    </source>
</evidence>
<dbReference type="Proteomes" id="UP000623250">
    <property type="component" value="Unassembled WGS sequence"/>
</dbReference>
<evidence type="ECO:0000259" key="2">
    <source>
        <dbReference type="Pfam" id="PF14279"/>
    </source>
</evidence>
<dbReference type="EMBL" id="JAEMUK010000001">
    <property type="protein sequence ID" value="MBJ7541952.1"/>
    <property type="molecule type" value="Genomic_DNA"/>
</dbReference>
<reference evidence="3 4" key="1">
    <citation type="submission" date="2020-12" db="EMBL/GenBank/DDBJ databases">
        <title>Revised draft genomes of Rhodomicrobium vannielii ATCC 17100 and Rhodomicrobium udaipurense JA643.</title>
        <authorList>
            <person name="Conners E.M."/>
            <person name="Davenport E.J."/>
            <person name="Bose A."/>
        </authorList>
    </citation>
    <scope>NUCLEOTIDE SEQUENCE [LARGE SCALE GENOMIC DNA]</scope>
    <source>
        <strain evidence="3 4">JA643</strain>
    </source>
</reference>
<name>A0A8I1G7C5_9HYPH</name>
<dbReference type="AlphaFoldDB" id="A0A8I1G7C5"/>
<sequence>MSAKTLYGSANCRGCNDPITEANDSEGHVIPNALGGCLKPKRIICQTCNGVLDRLADNALIKAFGDWPTLMDIPRDRGNNPSKIVDTRNGKRVRVEPDGTLTRIDVDYNVATSGDESKIAIAAGDMKTVRQLLQRVKKQFPEFDAKAAEQYAQVVGLQDDDLLKMGLDFSPPAVFGGVVTALWIFLVTTTGRAFMDMPKLQQVIADVQTHGGMFRYLPDGLPGLVGPEISLSNKIVVRSVPSTGELIGYVEILGMLQIGGIFASAGGPAVEIEHIYVHDVIGKRDRSAEYSIDKNVFDRQNWRTVGRGPTLQDADALKAHFRRRLENVFVRRYHNRFSAAVA</sequence>
<keyword evidence="1" id="KW-1133">Transmembrane helix</keyword>
<keyword evidence="1" id="KW-0812">Transmembrane</keyword>
<organism evidence="3 4">
    <name type="scientific">Rhodomicrobium udaipurense</name>
    <dbReference type="NCBI Taxonomy" id="1202716"/>
    <lineage>
        <taxon>Bacteria</taxon>
        <taxon>Pseudomonadati</taxon>
        <taxon>Pseudomonadota</taxon>
        <taxon>Alphaproteobacteria</taxon>
        <taxon>Hyphomicrobiales</taxon>
        <taxon>Hyphomicrobiaceae</taxon>
        <taxon>Rhodomicrobium</taxon>
    </lineage>
</organism>
<evidence type="ECO:0000313" key="3">
    <source>
        <dbReference type="EMBL" id="MBJ7541952.1"/>
    </source>
</evidence>
<proteinExistence type="predicted"/>
<feature type="transmembrane region" description="Helical" evidence="1">
    <location>
        <begin position="173"/>
        <end position="194"/>
    </location>
</feature>
<keyword evidence="4" id="KW-1185">Reference proteome</keyword>